<gene>
    <name evidence="2" type="ORF">Ga0609869_002312</name>
</gene>
<keyword evidence="1" id="KW-0812">Transmembrane</keyword>
<dbReference type="PANTHER" id="PTHR31876:SF26">
    <property type="entry name" value="PROTEIN LIKE COV 2"/>
    <property type="match status" value="1"/>
</dbReference>
<comment type="caution">
    <text evidence="2">The sequence shown here is derived from an EMBL/GenBank/DDBJ whole genome shotgun (WGS) entry which is preliminary data.</text>
</comment>
<evidence type="ECO:0000313" key="3">
    <source>
        <dbReference type="Proteomes" id="UP001560019"/>
    </source>
</evidence>
<evidence type="ECO:0000313" key="2">
    <source>
        <dbReference type="EMBL" id="MEX5728959.1"/>
    </source>
</evidence>
<dbReference type="Pfam" id="PF04367">
    <property type="entry name" value="DUF502"/>
    <property type="match status" value="1"/>
</dbReference>
<dbReference type="PANTHER" id="PTHR31876">
    <property type="entry name" value="COV-LIKE PROTEIN 1"/>
    <property type="match status" value="1"/>
</dbReference>
<sequence length="247" mass="27161">MFEKKDHDYISPDADGARRGPGLFARLRTSFLTGLVVIAPIGLTVWLIWTVTGWIDGFVLPFIPAKYHPQQYIGIDVRGVGVIVFLIFTLIVGWLAKGLIGRSLINWGERVVDRMPVVRSVYNGLKQIAETVFAQSETSFDQACLVEYPRKGLWAVAFISTRAKGEVNRRIPVDDQMISVFLPTTPNPTSGFLLFVPSQDVIVLDMTVEEAAKLVISAGLVSPEDRLRPEPPKVVAGGGTAPITLEN</sequence>
<feature type="transmembrane region" description="Helical" evidence="1">
    <location>
        <begin position="31"/>
        <end position="55"/>
    </location>
</feature>
<keyword evidence="3" id="KW-1185">Reference proteome</keyword>
<keyword evidence="1" id="KW-1133">Transmembrane helix</keyword>
<protein>
    <submittedName>
        <fullName evidence="2">Membrane protein</fullName>
    </submittedName>
</protein>
<dbReference type="EMBL" id="JBEHHI010000002">
    <property type="protein sequence ID" value="MEX5728959.1"/>
    <property type="molecule type" value="Genomic_DNA"/>
</dbReference>
<keyword evidence="1" id="KW-0472">Membrane</keyword>
<accession>A0ABV3XV46</accession>
<dbReference type="Proteomes" id="UP001560019">
    <property type="component" value="Unassembled WGS sequence"/>
</dbReference>
<organism evidence="2 3">
    <name type="scientific">Rhodovulum iodosum</name>
    <dbReference type="NCBI Taxonomy" id="68291"/>
    <lineage>
        <taxon>Bacteria</taxon>
        <taxon>Pseudomonadati</taxon>
        <taxon>Pseudomonadota</taxon>
        <taxon>Alphaproteobacteria</taxon>
        <taxon>Rhodobacterales</taxon>
        <taxon>Paracoccaceae</taxon>
        <taxon>Rhodovulum</taxon>
    </lineage>
</organism>
<dbReference type="RefSeq" id="WP_125404108.1">
    <property type="nucleotide sequence ID" value="NZ_JBEHHI010000002.1"/>
</dbReference>
<reference evidence="2 3" key="1">
    <citation type="submission" date="2024-06" db="EMBL/GenBank/DDBJ databases">
        <title>Genome of Rhodovulum iodosum, a marine photoferrotroph.</title>
        <authorList>
            <person name="Bianchini G."/>
            <person name="Nikeleit V."/>
            <person name="Kappler A."/>
            <person name="Bryce C."/>
            <person name="Sanchez-Baracaldo P."/>
        </authorList>
    </citation>
    <scope>NUCLEOTIDE SEQUENCE [LARGE SCALE GENOMIC DNA]</scope>
    <source>
        <strain evidence="2 3">UT/N1</strain>
    </source>
</reference>
<name>A0ABV3XV46_9RHOB</name>
<feature type="transmembrane region" description="Helical" evidence="1">
    <location>
        <begin position="75"/>
        <end position="96"/>
    </location>
</feature>
<dbReference type="InterPro" id="IPR007462">
    <property type="entry name" value="COV1-like"/>
</dbReference>
<evidence type="ECO:0000256" key="1">
    <source>
        <dbReference type="SAM" id="Phobius"/>
    </source>
</evidence>
<proteinExistence type="predicted"/>